<evidence type="ECO:0000313" key="13">
    <source>
        <dbReference type="Proteomes" id="UP000799429"/>
    </source>
</evidence>
<evidence type="ECO:0000256" key="6">
    <source>
        <dbReference type="ARBA" id="ARBA00023054"/>
    </source>
</evidence>
<dbReference type="AlphaFoldDB" id="A0A9P4SAC5"/>
<feature type="domain" description="Chromosome segregation protein Spc25 C-terminal" evidence="11">
    <location>
        <begin position="184"/>
        <end position="254"/>
    </location>
</feature>
<evidence type="ECO:0000256" key="8">
    <source>
        <dbReference type="ARBA" id="ARBA00023328"/>
    </source>
</evidence>
<keyword evidence="2 9" id="KW-0158">Chromosome</keyword>
<comment type="function">
    <text evidence="9">Acts as a component of the essential kinetochore-associated NDC80 complex, which is required for chromosome segregation and spindle checkpoint activity.</text>
</comment>
<sequence length="258" mass="30323">MATATFEPSLSTSMMRSGHSTDAPSMADSLPSVNFGFDDLRERMMRFTQRFDEFIEKGRKQVLEERNQFRLNITELQEDQRLKKRDIEILTLKSETHSQTIAKEAQETAEMHAAIASLKEQRDARAANRDALKSQIVDVQKQIAARREAQHKHARYLDSQARFNVPELEFWQDYLCLRIEGAGAVDKLKFVYTHVDERDWEREAWFDLDISKREYEVLAYRPKLDRDEVDRALEKVNQTRDIGMFLKDMREIFVATLK</sequence>
<dbReference type="Gene3D" id="3.30.457.50">
    <property type="entry name" value="Chromosome segregation protein Spc25"/>
    <property type="match status" value="1"/>
</dbReference>
<evidence type="ECO:0000256" key="4">
    <source>
        <dbReference type="ARBA" id="ARBA00022776"/>
    </source>
</evidence>
<keyword evidence="8 9" id="KW-0137">Centromere</keyword>
<dbReference type="Pfam" id="PF08234">
    <property type="entry name" value="Spindle_Spc25"/>
    <property type="match status" value="1"/>
</dbReference>
<reference evidence="12" key="1">
    <citation type="journal article" date="2020" name="Stud. Mycol.">
        <title>101 Dothideomycetes genomes: a test case for predicting lifestyles and emergence of pathogens.</title>
        <authorList>
            <person name="Haridas S."/>
            <person name="Albert R."/>
            <person name="Binder M."/>
            <person name="Bloem J."/>
            <person name="Labutti K."/>
            <person name="Salamov A."/>
            <person name="Andreopoulos B."/>
            <person name="Baker S."/>
            <person name="Barry K."/>
            <person name="Bills G."/>
            <person name="Bluhm B."/>
            <person name="Cannon C."/>
            <person name="Castanera R."/>
            <person name="Culley D."/>
            <person name="Daum C."/>
            <person name="Ezra D."/>
            <person name="Gonzalez J."/>
            <person name="Henrissat B."/>
            <person name="Kuo A."/>
            <person name="Liang C."/>
            <person name="Lipzen A."/>
            <person name="Lutzoni F."/>
            <person name="Magnuson J."/>
            <person name="Mondo S."/>
            <person name="Nolan M."/>
            <person name="Ohm R."/>
            <person name="Pangilinan J."/>
            <person name="Park H.-J."/>
            <person name="Ramirez L."/>
            <person name="Alfaro M."/>
            <person name="Sun H."/>
            <person name="Tritt A."/>
            <person name="Yoshinaga Y."/>
            <person name="Zwiers L.-H."/>
            <person name="Turgeon B."/>
            <person name="Goodwin S."/>
            <person name="Spatafora J."/>
            <person name="Crous P."/>
            <person name="Grigoriev I."/>
        </authorList>
    </citation>
    <scope>NUCLEOTIDE SEQUENCE</scope>
    <source>
        <strain evidence="12">CBS 101060</strain>
    </source>
</reference>
<feature type="region of interest" description="Disordered" evidence="10">
    <location>
        <begin position="1"/>
        <end position="29"/>
    </location>
</feature>
<organism evidence="12 13">
    <name type="scientific">Patellaria atrata CBS 101060</name>
    <dbReference type="NCBI Taxonomy" id="1346257"/>
    <lineage>
        <taxon>Eukaryota</taxon>
        <taxon>Fungi</taxon>
        <taxon>Dikarya</taxon>
        <taxon>Ascomycota</taxon>
        <taxon>Pezizomycotina</taxon>
        <taxon>Dothideomycetes</taxon>
        <taxon>Dothideomycetes incertae sedis</taxon>
        <taxon>Patellariales</taxon>
        <taxon>Patellariaceae</taxon>
        <taxon>Patellaria</taxon>
    </lineage>
</organism>
<evidence type="ECO:0000259" key="11">
    <source>
        <dbReference type="Pfam" id="PF08234"/>
    </source>
</evidence>
<evidence type="ECO:0000256" key="1">
    <source>
        <dbReference type="ARBA" id="ARBA00006379"/>
    </source>
</evidence>
<keyword evidence="7 9" id="KW-0131">Cell cycle</keyword>
<keyword evidence="3 9" id="KW-0132">Cell division</keyword>
<dbReference type="EMBL" id="MU006096">
    <property type="protein sequence ID" value="KAF2838789.1"/>
    <property type="molecule type" value="Genomic_DNA"/>
</dbReference>
<keyword evidence="13" id="KW-1185">Reference proteome</keyword>
<evidence type="ECO:0000256" key="10">
    <source>
        <dbReference type="SAM" id="MobiDB-lite"/>
    </source>
</evidence>
<dbReference type="InterPro" id="IPR013255">
    <property type="entry name" value="Spc25_C"/>
</dbReference>
<evidence type="ECO:0000256" key="3">
    <source>
        <dbReference type="ARBA" id="ARBA00022618"/>
    </source>
</evidence>
<dbReference type="CDD" id="cd23784">
    <property type="entry name" value="RWD_Spc25"/>
    <property type="match status" value="1"/>
</dbReference>
<dbReference type="FunFam" id="3.30.457.50:FF:000001">
    <property type="entry name" value="Probable kinetochore protein spc25"/>
    <property type="match status" value="1"/>
</dbReference>
<gene>
    <name evidence="12" type="ORF">M501DRAFT_1024617</name>
</gene>
<dbReference type="Proteomes" id="UP000799429">
    <property type="component" value="Unassembled WGS sequence"/>
</dbReference>
<dbReference type="PANTHER" id="PTHR14281:SF0">
    <property type="entry name" value="KINETOCHORE PROTEIN SPC25"/>
    <property type="match status" value="1"/>
</dbReference>
<dbReference type="GO" id="GO:0051301">
    <property type="term" value="P:cell division"/>
    <property type="evidence" value="ECO:0007669"/>
    <property type="project" value="UniProtKB-UniRule"/>
</dbReference>
<comment type="subcellular location">
    <subcellularLocation>
        <location evidence="9">Nucleus</location>
    </subcellularLocation>
    <subcellularLocation>
        <location evidence="9">Chromosome</location>
        <location evidence="9">Centromere</location>
        <location evidence="9">Kinetochore</location>
    </subcellularLocation>
</comment>
<comment type="similarity">
    <text evidence="1 9">Belongs to the SPC25 family.</text>
</comment>
<evidence type="ECO:0000256" key="7">
    <source>
        <dbReference type="ARBA" id="ARBA00023306"/>
    </source>
</evidence>
<name>A0A9P4SAC5_9PEZI</name>
<dbReference type="GO" id="GO:0031262">
    <property type="term" value="C:Ndc80 complex"/>
    <property type="evidence" value="ECO:0007669"/>
    <property type="project" value="InterPro"/>
</dbReference>
<feature type="compositionally biased region" description="Polar residues" evidence="10">
    <location>
        <begin position="1"/>
        <end position="23"/>
    </location>
</feature>
<comment type="subunit">
    <text evidence="9">Component of the NDC80 complex.</text>
</comment>
<dbReference type="GO" id="GO:0005634">
    <property type="term" value="C:nucleus"/>
    <property type="evidence" value="ECO:0007669"/>
    <property type="project" value="UniProtKB-SubCell"/>
</dbReference>
<evidence type="ECO:0000313" key="12">
    <source>
        <dbReference type="EMBL" id="KAF2838789.1"/>
    </source>
</evidence>
<dbReference type="OrthoDB" id="4056921at2759"/>
<accession>A0A9P4SAC5</accession>
<comment type="caution">
    <text evidence="12">The sequence shown here is derived from an EMBL/GenBank/DDBJ whole genome shotgun (WGS) entry which is preliminary data.</text>
</comment>
<keyword evidence="9" id="KW-0539">Nucleus</keyword>
<protein>
    <recommendedName>
        <fullName evidence="9">Kinetochore protein SPC25</fullName>
    </recommendedName>
</protein>
<keyword evidence="5 9" id="KW-0995">Kinetochore</keyword>
<dbReference type="PANTHER" id="PTHR14281">
    <property type="entry name" value="KINETOCHORE PROTEIN SPC25-RELATED"/>
    <property type="match status" value="1"/>
</dbReference>
<proteinExistence type="inferred from homology"/>
<dbReference type="InterPro" id="IPR045143">
    <property type="entry name" value="Spc25"/>
</dbReference>
<dbReference type="GO" id="GO:0007059">
    <property type="term" value="P:chromosome segregation"/>
    <property type="evidence" value="ECO:0007669"/>
    <property type="project" value="InterPro"/>
</dbReference>
<keyword evidence="6" id="KW-0175">Coiled coil</keyword>
<evidence type="ECO:0000256" key="5">
    <source>
        <dbReference type="ARBA" id="ARBA00022838"/>
    </source>
</evidence>
<evidence type="ECO:0000256" key="2">
    <source>
        <dbReference type="ARBA" id="ARBA00022454"/>
    </source>
</evidence>
<keyword evidence="4 9" id="KW-0498">Mitosis</keyword>
<evidence type="ECO:0000256" key="9">
    <source>
        <dbReference type="RuleBase" id="RU367150"/>
    </source>
</evidence>